<evidence type="ECO:0000313" key="3">
    <source>
        <dbReference type="Proteomes" id="UP000319576"/>
    </source>
</evidence>
<dbReference type="SUPFAM" id="SSF53448">
    <property type="entry name" value="Nucleotide-diphospho-sugar transferases"/>
    <property type="match status" value="1"/>
</dbReference>
<dbReference type="InterPro" id="IPR001173">
    <property type="entry name" value="Glyco_trans_2-like"/>
</dbReference>
<proteinExistence type="predicted"/>
<dbReference type="Pfam" id="PF00535">
    <property type="entry name" value="Glycos_transf_2"/>
    <property type="match status" value="1"/>
</dbReference>
<keyword evidence="3" id="KW-1185">Reference proteome</keyword>
<dbReference type="KEGG" id="uli:ETAA1_49470"/>
<dbReference type="InterPro" id="IPR050834">
    <property type="entry name" value="Glycosyltransf_2"/>
</dbReference>
<dbReference type="CDD" id="cd00761">
    <property type="entry name" value="Glyco_tranf_GTA_type"/>
    <property type="match status" value="1"/>
</dbReference>
<dbReference type="PANTHER" id="PTHR43685">
    <property type="entry name" value="GLYCOSYLTRANSFERASE"/>
    <property type="match status" value="1"/>
</dbReference>
<dbReference type="InterPro" id="IPR029044">
    <property type="entry name" value="Nucleotide-diphossugar_trans"/>
</dbReference>
<dbReference type="AlphaFoldDB" id="A0A517XZM0"/>
<name>A0A517XZM0_9BACT</name>
<reference evidence="2 3" key="1">
    <citation type="submission" date="2019-02" db="EMBL/GenBank/DDBJ databases">
        <title>Deep-cultivation of Planctomycetes and their phenomic and genomic characterization uncovers novel biology.</title>
        <authorList>
            <person name="Wiegand S."/>
            <person name="Jogler M."/>
            <person name="Boedeker C."/>
            <person name="Pinto D."/>
            <person name="Vollmers J."/>
            <person name="Rivas-Marin E."/>
            <person name="Kohn T."/>
            <person name="Peeters S.H."/>
            <person name="Heuer A."/>
            <person name="Rast P."/>
            <person name="Oberbeckmann S."/>
            <person name="Bunk B."/>
            <person name="Jeske O."/>
            <person name="Meyerdierks A."/>
            <person name="Storesund J.E."/>
            <person name="Kallscheuer N."/>
            <person name="Luecker S."/>
            <person name="Lage O.M."/>
            <person name="Pohl T."/>
            <person name="Merkel B.J."/>
            <person name="Hornburger P."/>
            <person name="Mueller R.-W."/>
            <person name="Bruemmer F."/>
            <person name="Labrenz M."/>
            <person name="Spormann A.M."/>
            <person name="Op den Camp H."/>
            <person name="Overmann J."/>
            <person name="Amann R."/>
            <person name="Jetten M.S.M."/>
            <person name="Mascher T."/>
            <person name="Medema M.H."/>
            <person name="Devos D.P."/>
            <person name="Kaster A.-K."/>
            <person name="Ovreas L."/>
            <person name="Rohde M."/>
            <person name="Galperin M.Y."/>
            <person name="Jogler C."/>
        </authorList>
    </citation>
    <scope>NUCLEOTIDE SEQUENCE [LARGE SCALE GENOMIC DNA]</scope>
    <source>
        <strain evidence="2 3">ETA_A1</strain>
    </source>
</reference>
<gene>
    <name evidence="2" type="primary">kfoC_3</name>
    <name evidence="2" type="ORF">ETAA1_49470</name>
</gene>
<evidence type="ECO:0000313" key="2">
    <source>
        <dbReference type="EMBL" id="QDU22957.1"/>
    </source>
</evidence>
<dbReference type="Proteomes" id="UP000319576">
    <property type="component" value="Chromosome"/>
</dbReference>
<dbReference type="EMBL" id="CP036273">
    <property type="protein sequence ID" value="QDU22957.1"/>
    <property type="molecule type" value="Genomic_DNA"/>
</dbReference>
<dbReference type="PANTHER" id="PTHR43685:SF2">
    <property type="entry name" value="GLYCOSYLTRANSFERASE 2-LIKE DOMAIN-CONTAINING PROTEIN"/>
    <property type="match status" value="1"/>
</dbReference>
<organism evidence="2 3">
    <name type="scientific">Urbifossiella limnaea</name>
    <dbReference type="NCBI Taxonomy" id="2528023"/>
    <lineage>
        <taxon>Bacteria</taxon>
        <taxon>Pseudomonadati</taxon>
        <taxon>Planctomycetota</taxon>
        <taxon>Planctomycetia</taxon>
        <taxon>Gemmatales</taxon>
        <taxon>Gemmataceae</taxon>
        <taxon>Urbifossiella</taxon>
    </lineage>
</organism>
<protein>
    <submittedName>
        <fullName evidence="2">Chondroitin synthase</fullName>
    </submittedName>
</protein>
<sequence length="432" mass="48256">MTVPKLSVILPNYNHAPYLPRCIEAILDQSYTDLELIIIDDASTDDSRDVIAEYARHDPRVRFHVNEKNSGVIATLNRALGMARGEYVFGAASDDYVLPGYFEKAMALFAAHPEAGITVGLVECVDDDGRLRFLSPGPWADEACYLPPKELAPRMTLCGVPGPVIWRKDEFLAAGGYHADLQWHGDWFPLQVVAFRRGVCFLPERVSVVREVPESYSQSQKRKKTQQVVLRTLMARIAAPEYRDVLWGYTASGIFRQFGPELIRAAALTPDLPAELLPPLRDAAFAHAANLMREPDAAVRAGLATLLGRYGREAFGLYDVVSARGEPDPGAAEVRRAAQAAILRDLPALSRVKFHVRSAAAKVLRAADRCARPLLHRRVERLERLLAEMLEFQRNEQYQALSALYQQLDRVQDAIRETHARPAEDARPRRAA</sequence>
<dbReference type="RefSeq" id="WP_202920375.1">
    <property type="nucleotide sequence ID" value="NZ_CP036273.1"/>
</dbReference>
<accession>A0A517XZM0</accession>
<dbReference type="Gene3D" id="3.90.550.10">
    <property type="entry name" value="Spore Coat Polysaccharide Biosynthesis Protein SpsA, Chain A"/>
    <property type="match status" value="1"/>
</dbReference>
<evidence type="ECO:0000259" key="1">
    <source>
        <dbReference type="Pfam" id="PF00535"/>
    </source>
</evidence>
<feature type="domain" description="Glycosyltransferase 2-like" evidence="1">
    <location>
        <begin position="7"/>
        <end position="132"/>
    </location>
</feature>